<feature type="compositionally biased region" description="Polar residues" evidence="7">
    <location>
        <begin position="208"/>
        <end position="219"/>
    </location>
</feature>
<evidence type="ECO:0000256" key="1">
    <source>
        <dbReference type="ARBA" id="ARBA00004123"/>
    </source>
</evidence>
<dbReference type="SMART" id="SM00906">
    <property type="entry name" value="Fungal_trans"/>
    <property type="match status" value="1"/>
</dbReference>
<dbReference type="PANTHER" id="PTHR31001:SF50">
    <property type="entry name" value="ZN(II)2CYS6 TRANSCRIPTION FACTOR (EUROFUNG)"/>
    <property type="match status" value="1"/>
</dbReference>
<feature type="region of interest" description="Disordered" evidence="7">
    <location>
        <begin position="194"/>
        <end position="219"/>
    </location>
</feature>
<dbReference type="HOGENOM" id="CLU_004083_7_1_1"/>
<organism evidence="9 10">
    <name type="scientific">Endocarpon pusillum (strain Z07020 / HMAS-L-300199)</name>
    <name type="common">Lichen-forming fungus</name>
    <dbReference type="NCBI Taxonomy" id="1263415"/>
    <lineage>
        <taxon>Eukaryota</taxon>
        <taxon>Fungi</taxon>
        <taxon>Dikarya</taxon>
        <taxon>Ascomycota</taxon>
        <taxon>Pezizomycotina</taxon>
        <taxon>Eurotiomycetes</taxon>
        <taxon>Chaetothyriomycetidae</taxon>
        <taxon>Verrucariales</taxon>
        <taxon>Verrucariaceae</taxon>
        <taxon>Endocarpon</taxon>
    </lineage>
</organism>
<dbReference type="GeneID" id="19241252"/>
<feature type="compositionally biased region" description="Polar residues" evidence="7">
    <location>
        <begin position="709"/>
        <end position="721"/>
    </location>
</feature>
<dbReference type="OMA" id="LICHEVF"/>
<feature type="compositionally biased region" description="Polar residues" evidence="7">
    <location>
        <begin position="1"/>
        <end position="16"/>
    </location>
</feature>
<dbReference type="GO" id="GO:0008270">
    <property type="term" value="F:zinc ion binding"/>
    <property type="evidence" value="ECO:0007669"/>
    <property type="project" value="InterPro"/>
</dbReference>
<evidence type="ECO:0000256" key="7">
    <source>
        <dbReference type="SAM" id="MobiDB-lite"/>
    </source>
</evidence>
<comment type="subcellular location">
    <subcellularLocation>
        <location evidence="1">Nucleus</location>
    </subcellularLocation>
</comment>
<dbReference type="PANTHER" id="PTHR31001">
    <property type="entry name" value="UNCHARACTERIZED TRANSCRIPTIONAL REGULATORY PROTEIN"/>
    <property type="match status" value="1"/>
</dbReference>
<sequence length="785" mass="87907">MAQNLLLSSYPSSQSVPPLKEAQPPAQATASSVRSLHSNSQNRPRKTTLPSCNLCRRRKIKCDRADPCSHCVRVGAVCVFSTPSGAPRGRQGGRRKLDSELLDRVAKLEQLLKQGTSGAASVMAKPPSATAEESRNASRELESHVFRGSTVDAGLRAPKEGSDLYLGGSLWSNLGDEASFSSVHRTLVHGMREALNQPSDEEDDGRLTPNSDSTGIAQSTQSNFVIRTADVLGDTENHVKHPSRSQAYALYLSFMTNVDPVVKLLHGPSLRRHFTGETDGLDCSSGPKGWDAVKFAIYYTTTTSWTPDECLEQLGEEKAVLLHRFRSSTELALARADFVNTEDVSTLQALVLYLFAVRSNENSRRTWTMTSLAVRIAHALGLHKEKFGGKYTSPYLPFEREMRRRLWWQICILDRQASIDRGTDPIITAHAFNTRLPLNVNDEDLHPNDPNEVQPREGYTDTVLSLICHEVFEIERRLTYIPADEFNRSLETSDDFWAQRKGWVSVSQRRVEDKYLRHFNTDIPQQRYAMLLSHIMNATMWFFAYRPLQPHSDSPTSLKIPQPGILHLAVEVMDKSIKLSMDPCARPFKWISSIWVQWYALAVMIAELCVQTEGPTVERAWSIVDPVFEETAQHVADSDKGRLWRPIKKLMTRAQEVRRKHLADAAAALRSRSIGAAPTAAEQAVPWLITQHSDTNGMDMEAEPKPLLDNSSTLNPPQQIGTGPEPMSVDWASSFATGAKDQIDYNDEMNQMAWTNWASFIDDFQSHEAYLSGSDNAPPPSFNTW</sequence>
<keyword evidence="10" id="KW-1185">Reference proteome</keyword>
<dbReference type="CDD" id="cd00067">
    <property type="entry name" value="GAL4"/>
    <property type="match status" value="1"/>
</dbReference>
<evidence type="ECO:0000313" key="10">
    <source>
        <dbReference type="Proteomes" id="UP000019373"/>
    </source>
</evidence>
<dbReference type="AlphaFoldDB" id="U1GY76"/>
<dbReference type="InterPro" id="IPR001138">
    <property type="entry name" value="Zn2Cys6_DnaBD"/>
</dbReference>
<dbReference type="InterPro" id="IPR007219">
    <property type="entry name" value="XnlR_reg_dom"/>
</dbReference>
<dbReference type="PROSITE" id="PS00463">
    <property type="entry name" value="ZN2_CY6_FUNGAL_1"/>
    <property type="match status" value="1"/>
</dbReference>
<evidence type="ECO:0000256" key="4">
    <source>
        <dbReference type="ARBA" id="ARBA00023125"/>
    </source>
</evidence>
<gene>
    <name evidence="9" type="ORF">EPUS_06309</name>
</gene>
<feature type="domain" description="Zn(2)-C6 fungal-type" evidence="8">
    <location>
        <begin position="51"/>
        <end position="80"/>
    </location>
</feature>
<feature type="region of interest" description="Disordered" evidence="7">
    <location>
        <begin position="116"/>
        <end position="143"/>
    </location>
</feature>
<dbReference type="GO" id="GO:0003677">
    <property type="term" value="F:DNA binding"/>
    <property type="evidence" value="ECO:0007669"/>
    <property type="project" value="UniProtKB-KW"/>
</dbReference>
<reference evidence="10" key="1">
    <citation type="journal article" date="2014" name="BMC Genomics">
        <title>Genome characteristics reveal the impact of lichenization on lichen-forming fungus Endocarpon pusillum Hedwig (Verrucariales, Ascomycota).</title>
        <authorList>
            <person name="Wang Y.-Y."/>
            <person name="Liu B."/>
            <person name="Zhang X.-Y."/>
            <person name="Zhou Q.-M."/>
            <person name="Zhang T."/>
            <person name="Li H."/>
            <person name="Yu Y.-F."/>
            <person name="Zhang X.-L."/>
            <person name="Hao X.-Y."/>
            <person name="Wang M."/>
            <person name="Wang L."/>
            <person name="Wei J.-C."/>
        </authorList>
    </citation>
    <scope>NUCLEOTIDE SEQUENCE [LARGE SCALE GENOMIC DNA]</scope>
    <source>
        <strain evidence="10">Z07020 / HMAS-L-300199</strain>
    </source>
</reference>
<dbReference type="SMART" id="SM00066">
    <property type="entry name" value="GAL4"/>
    <property type="match status" value="1"/>
</dbReference>
<dbReference type="InterPro" id="IPR036864">
    <property type="entry name" value="Zn2-C6_fun-type_DNA-bd_sf"/>
</dbReference>
<name>U1GY76_ENDPU</name>
<dbReference type="GO" id="GO:0005634">
    <property type="term" value="C:nucleus"/>
    <property type="evidence" value="ECO:0007669"/>
    <property type="project" value="UniProtKB-SubCell"/>
</dbReference>
<dbReference type="GO" id="GO:0006351">
    <property type="term" value="P:DNA-templated transcription"/>
    <property type="evidence" value="ECO:0007669"/>
    <property type="project" value="InterPro"/>
</dbReference>
<dbReference type="Pfam" id="PF00172">
    <property type="entry name" value="Zn_clus"/>
    <property type="match status" value="1"/>
</dbReference>
<feature type="region of interest" description="Disordered" evidence="7">
    <location>
        <begin position="708"/>
        <end position="729"/>
    </location>
</feature>
<dbReference type="CDD" id="cd12148">
    <property type="entry name" value="fungal_TF_MHR"/>
    <property type="match status" value="1"/>
</dbReference>
<dbReference type="Gene3D" id="4.10.240.10">
    <property type="entry name" value="Zn(2)-C6 fungal-type DNA-binding domain"/>
    <property type="match status" value="1"/>
</dbReference>
<dbReference type="Pfam" id="PF04082">
    <property type="entry name" value="Fungal_trans"/>
    <property type="match status" value="1"/>
</dbReference>
<dbReference type="eggNOG" id="ENOG502SIT3">
    <property type="taxonomic scope" value="Eukaryota"/>
</dbReference>
<evidence type="ECO:0000256" key="3">
    <source>
        <dbReference type="ARBA" id="ARBA00023015"/>
    </source>
</evidence>
<keyword evidence="6" id="KW-0539">Nucleus</keyword>
<evidence type="ECO:0000256" key="6">
    <source>
        <dbReference type="ARBA" id="ARBA00023242"/>
    </source>
</evidence>
<evidence type="ECO:0000256" key="5">
    <source>
        <dbReference type="ARBA" id="ARBA00023163"/>
    </source>
</evidence>
<dbReference type="EMBL" id="KE720666">
    <property type="protein sequence ID" value="ERF77091.1"/>
    <property type="molecule type" value="Genomic_DNA"/>
</dbReference>
<dbReference type="GO" id="GO:0000981">
    <property type="term" value="F:DNA-binding transcription factor activity, RNA polymerase II-specific"/>
    <property type="evidence" value="ECO:0007669"/>
    <property type="project" value="InterPro"/>
</dbReference>
<feature type="region of interest" description="Disordered" evidence="7">
    <location>
        <begin position="1"/>
        <end position="49"/>
    </location>
</feature>
<keyword evidence="4" id="KW-0238">DNA-binding</keyword>
<dbReference type="SUPFAM" id="SSF57701">
    <property type="entry name" value="Zn2/Cys6 DNA-binding domain"/>
    <property type="match status" value="1"/>
</dbReference>
<keyword evidence="2" id="KW-0479">Metal-binding</keyword>
<feature type="compositionally biased region" description="Basic and acidic residues" evidence="7">
    <location>
        <begin position="132"/>
        <end position="143"/>
    </location>
</feature>
<dbReference type="Proteomes" id="UP000019373">
    <property type="component" value="Unassembled WGS sequence"/>
</dbReference>
<evidence type="ECO:0000259" key="8">
    <source>
        <dbReference type="PROSITE" id="PS50048"/>
    </source>
</evidence>
<keyword evidence="5" id="KW-0804">Transcription</keyword>
<dbReference type="OrthoDB" id="435881at2759"/>
<evidence type="ECO:0000256" key="2">
    <source>
        <dbReference type="ARBA" id="ARBA00022723"/>
    </source>
</evidence>
<accession>U1GY76</accession>
<dbReference type="PROSITE" id="PS50048">
    <property type="entry name" value="ZN2_CY6_FUNGAL_2"/>
    <property type="match status" value="1"/>
</dbReference>
<dbReference type="RefSeq" id="XP_007785601.1">
    <property type="nucleotide sequence ID" value="XM_007787411.1"/>
</dbReference>
<protein>
    <recommendedName>
        <fullName evidence="8">Zn(2)-C6 fungal-type domain-containing protein</fullName>
    </recommendedName>
</protein>
<proteinExistence type="predicted"/>
<evidence type="ECO:0000313" key="9">
    <source>
        <dbReference type="EMBL" id="ERF77091.1"/>
    </source>
</evidence>
<keyword evidence="3" id="KW-0805">Transcription regulation</keyword>
<dbReference type="InterPro" id="IPR050613">
    <property type="entry name" value="Sec_Metabolite_Reg"/>
</dbReference>
<feature type="compositionally biased region" description="Polar residues" evidence="7">
    <location>
        <begin position="26"/>
        <end position="42"/>
    </location>
</feature>